<reference evidence="1 2" key="1">
    <citation type="submission" date="2019-12" db="EMBL/GenBank/DDBJ databases">
        <title>Mucilaginibacter sp. HMF7410 genome sequencing and assembly.</title>
        <authorList>
            <person name="Kang H."/>
            <person name="Cha I."/>
            <person name="Kim H."/>
            <person name="Joh K."/>
        </authorList>
    </citation>
    <scope>NUCLEOTIDE SEQUENCE [LARGE SCALE GENOMIC DNA]</scope>
    <source>
        <strain evidence="1 2">HMF7410</strain>
    </source>
</reference>
<evidence type="ECO:0000313" key="2">
    <source>
        <dbReference type="Proteomes" id="UP000462014"/>
    </source>
</evidence>
<comment type="caution">
    <text evidence="1">The sequence shown here is derived from an EMBL/GenBank/DDBJ whole genome shotgun (WGS) entry which is preliminary data.</text>
</comment>
<sequence>MIEKLLQDLANSRIKESKVLLNNNCFNGAYYLAGYAIECALKACIAKNIKASEIPDKKFINDIFTHDVKSLVKLAGLEVYRRIKESTDPDFSINWAIVKDWNEGARYKEWPKQEATQIYEAIMDKKGGILLWIQQYW</sequence>
<dbReference type="RefSeq" id="WP_157569484.1">
    <property type="nucleotide sequence ID" value="NZ_WPIK01000023.1"/>
</dbReference>
<name>A0A7K1T1E1_9SPHI</name>
<dbReference type="Proteomes" id="UP000462014">
    <property type="component" value="Unassembled WGS sequence"/>
</dbReference>
<accession>A0A7K1T1E1</accession>
<evidence type="ECO:0000313" key="1">
    <source>
        <dbReference type="EMBL" id="MVN23347.1"/>
    </source>
</evidence>
<dbReference type="EMBL" id="WPIK01000023">
    <property type="protein sequence ID" value="MVN23347.1"/>
    <property type="molecule type" value="Genomic_DNA"/>
</dbReference>
<dbReference type="AlphaFoldDB" id="A0A7K1T1E1"/>
<proteinExistence type="predicted"/>
<organism evidence="1 2">
    <name type="scientific">Mucilaginibacter arboris</name>
    <dbReference type="NCBI Taxonomy" id="2682090"/>
    <lineage>
        <taxon>Bacteria</taxon>
        <taxon>Pseudomonadati</taxon>
        <taxon>Bacteroidota</taxon>
        <taxon>Sphingobacteriia</taxon>
        <taxon>Sphingobacteriales</taxon>
        <taxon>Sphingobacteriaceae</taxon>
        <taxon>Mucilaginibacter</taxon>
    </lineage>
</organism>
<keyword evidence="2" id="KW-1185">Reference proteome</keyword>
<dbReference type="Gene3D" id="1.20.120.330">
    <property type="entry name" value="Nucleotidyltransferases domain 2"/>
    <property type="match status" value="1"/>
</dbReference>
<gene>
    <name evidence="1" type="ORF">GO621_17625</name>
</gene>
<protein>
    <submittedName>
        <fullName evidence="1">HEPN domain-containing protein</fullName>
    </submittedName>
</protein>